<keyword evidence="6" id="KW-1278">Translocase</keyword>
<dbReference type="InterPro" id="IPR027417">
    <property type="entry name" value="P-loop_NTPase"/>
</dbReference>
<proteinExistence type="inferred from homology"/>
<keyword evidence="3 10" id="KW-0812">Transmembrane</keyword>
<dbReference type="SUPFAM" id="SSF90123">
    <property type="entry name" value="ABC transporter transmembrane region"/>
    <property type="match status" value="1"/>
</dbReference>
<evidence type="ECO:0000256" key="3">
    <source>
        <dbReference type="ARBA" id="ARBA00022692"/>
    </source>
</evidence>
<comment type="similarity">
    <text evidence="9">Belongs to the ABC transporter superfamily. Siderophore-Fe(3+) uptake transporter (SIUT) (TC 3.A.1.21) family.</text>
</comment>
<comment type="caution">
    <text evidence="13">The sequence shown here is derived from an EMBL/GenBank/DDBJ whole genome shotgun (WGS) entry which is preliminary data.</text>
</comment>
<organism evidence="13 14">
    <name type="scientific">Nocardia lasii</name>
    <dbReference type="NCBI Taxonomy" id="1616107"/>
    <lineage>
        <taxon>Bacteria</taxon>
        <taxon>Bacillati</taxon>
        <taxon>Actinomycetota</taxon>
        <taxon>Actinomycetes</taxon>
        <taxon>Mycobacteriales</taxon>
        <taxon>Nocardiaceae</taxon>
        <taxon>Nocardia</taxon>
    </lineage>
</organism>
<evidence type="ECO:0000256" key="9">
    <source>
        <dbReference type="ARBA" id="ARBA00023455"/>
    </source>
</evidence>
<feature type="transmembrane region" description="Helical" evidence="10">
    <location>
        <begin position="77"/>
        <end position="98"/>
    </location>
</feature>
<dbReference type="GO" id="GO:0005524">
    <property type="term" value="F:ATP binding"/>
    <property type="evidence" value="ECO:0007669"/>
    <property type="project" value="UniProtKB-KW"/>
</dbReference>
<keyword evidence="2" id="KW-0997">Cell inner membrane</keyword>
<keyword evidence="7 10" id="KW-1133">Transmembrane helix</keyword>
<evidence type="ECO:0000256" key="2">
    <source>
        <dbReference type="ARBA" id="ARBA00022519"/>
    </source>
</evidence>
<feature type="domain" description="ABC transmembrane type-1" evidence="12">
    <location>
        <begin position="40"/>
        <end position="327"/>
    </location>
</feature>
<dbReference type="PANTHER" id="PTHR24221:SF654">
    <property type="entry name" value="ATP-BINDING CASSETTE SUB-FAMILY B MEMBER 6"/>
    <property type="match status" value="1"/>
</dbReference>
<evidence type="ECO:0000256" key="10">
    <source>
        <dbReference type="SAM" id="Phobius"/>
    </source>
</evidence>
<evidence type="ECO:0000256" key="5">
    <source>
        <dbReference type="ARBA" id="ARBA00022840"/>
    </source>
</evidence>
<evidence type="ECO:0000313" key="14">
    <source>
        <dbReference type="Proteomes" id="UP001596223"/>
    </source>
</evidence>
<dbReference type="InterPro" id="IPR039421">
    <property type="entry name" value="Type_1_exporter"/>
</dbReference>
<feature type="transmembrane region" description="Helical" evidence="10">
    <location>
        <begin position="160"/>
        <end position="177"/>
    </location>
</feature>
<evidence type="ECO:0000259" key="11">
    <source>
        <dbReference type="PROSITE" id="PS50893"/>
    </source>
</evidence>
<dbReference type="PROSITE" id="PS00211">
    <property type="entry name" value="ABC_TRANSPORTER_1"/>
    <property type="match status" value="1"/>
</dbReference>
<reference evidence="14" key="1">
    <citation type="journal article" date="2019" name="Int. J. Syst. Evol. Microbiol.">
        <title>The Global Catalogue of Microorganisms (GCM) 10K type strain sequencing project: providing services to taxonomists for standard genome sequencing and annotation.</title>
        <authorList>
            <consortium name="The Broad Institute Genomics Platform"/>
            <consortium name="The Broad Institute Genome Sequencing Center for Infectious Disease"/>
            <person name="Wu L."/>
            <person name="Ma J."/>
        </authorList>
    </citation>
    <scope>NUCLEOTIDE SEQUENCE [LARGE SCALE GENOMIC DNA]</scope>
    <source>
        <strain evidence="14">CCUG 36956</strain>
    </source>
</reference>
<dbReference type="InterPro" id="IPR017871">
    <property type="entry name" value="ABC_transporter-like_CS"/>
</dbReference>
<accession>A0ABW1JN48</accession>
<comment type="subcellular location">
    <subcellularLocation>
        <location evidence="1">Cell inner membrane</location>
        <topology evidence="1">Multi-pass membrane protein</topology>
    </subcellularLocation>
</comment>
<keyword evidence="2" id="KW-1003">Cell membrane</keyword>
<dbReference type="EMBL" id="JBHSQN010000002">
    <property type="protein sequence ID" value="MFC6010832.1"/>
    <property type="molecule type" value="Genomic_DNA"/>
</dbReference>
<dbReference type="PANTHER" id="PTHR24221">
    <property type="entry name" value="ATP-BINDING CASSETTE SUB-FAMILY B"/>
    <property type="match status" value="1"/>
</dbReference>
<name>A0ABW1JN48_9NOCA</name>
<dbReference type="Pfam" id="PF00005">
    <property type="entry name" value="ABC_tran"/>
    <property type="match status" value="1"/>
</dbReference>
<feature type="transmembrane region" description="Helical" evidence="10">
    <location>
        <begin position="183"/>
        <end position="202"/>
    </location>
</feature>
<dbReference type="InterPro" id="IPR036640">
    <property type="entry name" value="ABC1_TM_sf"/>
</dbReference>
<dbReference type="InterPro" id="IPR003593">
    <property type="entry name" value="AAA+_ATPase"/>
</dbReference>
<keyword evidence="5 13" id="KW-0067">ATP-binding</keyword>
<gene>
    <name evidence="13" type="ORF">ACFP3H_07190</name>
</gene>
<evidence type="ECO:0000313" key="13">
    <source>
        <dbReference type="EMBL" id="MFC6010832.1"/>
    </source>
</evidence>
<dbReference type="PROSITE" id="PS50929">
    <property type="entry name" value="ABC_TM1F"/>
    <property type="match status" value="1"/>
</dbReference>
<keyword evidence="4" id="KW-0547">Nucleotide-binding</keyword>
<dbReference type="Gene3D" id="3.40.50.300">
    <property type="entry name" value="P-loop containing nucleotide triphosphate hydrolases"/>
    <property type="match status" value="1"/>
</dbReference>
<dbReference type="Gene3D" id="1.20.1560.10">
    <property type="entry name" value="ABC transporter type 1, transmembrane domain"/>
    <property type="match status" value="1"/>
</dbReference>
<evidence type="ECO:0000256" key="1">
    <source>
        <dbReference type="ARBA" id="ARBA00004429"/>
    </source>
</evidence>
<dbReference type="InterPro" id="IPR003439">
    <property type="entry name" value="ABC_transporter-like_ATP-bd"/>
</dbReference>
<evidence type="ECO:0000256" key="8">
    <source>
        <dbReference type="ARBA" id="ARBA00023136"/>
    </source>
</evidence>
<dbReference type="SUPFAM" id="SSF52540">
    <property type="entry name" value="P-loop containing nucleoside triphosphate hydrolases"/>
    <property type="match status" value="1"/>
</dbReference>
<feature type="domain" description="ABC transporter" evidence="11">
    <location>
        <begin position="383"/>
        <end position="617"/>
    </location>
</feature>
<dbReference type="Proteomes" id="UP001596223">
    <property type="component" value="Unassembled WGS sequence"/>
</dbReference>
<evidence type="ECO:0000256" key="7">
    <source>
        <dbReference type="ARBA" id="ARBA00022989"/>
    </source>
</evidence>
<keyword evidence="8 10" id="KW-0472">Membrane</keyword>
<evidence type="ECO:0000256" key="6">
    <source>
        <dbReference type="ARBA" id="ARBA00022967"/>
    </source>
</evidence>
<dbReference type="RefSeq" id="WP_378601292.1">
    <property type="nucleotide sequence ID" value="NZ_JBHSQN010000002.1"/>
</dbReference>
<sequence>MSFGKGTLLAGDDAGADARSLRTGLAIMVRGCVHAPGAAAVAIGSGLVNAVCMVLAAKAVGWSTEHVVVAGFAEGRFLPGAAAAGAVFVLAVSLLRIVTIISRGVATGIVEYRNQAEARKAVVDAYLRLGVSWHRRRSAGQLVSRAVSDTETMWDPMQHFPFAVGMVGMLLLVLADIAHVDWWLALVAVVLIPLVFAANLAYQRVLSPRARAAQQQRAVVSGLAHEAIAGQQVVRTLGITDAEIARFAAAADDSRAANRRMGNAGAVFDPTIELMPPLAALVILAIGVSRVEAGHLGVGALVEVIYLLITTAIPLNVIARFLGIVPLGVAGSVRVAEVLDAVERPAFGQYCPPRDEHGVAIEVSGVGFDYREEAAVGDRPAGLDIGSPTEDFEIGRAAVRDLTLDARPGAVVAVVGATGAGKSTLLALLAHLLEADRGVVAVDGVDTRLLAPGAIRRRTALVTQNAFLFTDTVRANVTLGADDGDLERALHIADAAEFVAALPQGVDTVLGENTQLSGGQRQRIALARAIFRRPGLLLLDDATSALDPLVEHTVVRRLRAEYADDDRHTTVVLVGHRAATVALADTVVFLADGQILAHGRHTNLLDTEPRYRDLLGAYRTDEVLR</sequence>
<keyword evidence="14" id="KW-1185">Reference proteome</keyword>
<dbReference type="PROSITE" id="PS50893">
    <property type="entry name" value="ABC_TRANSPORTER_2"/>
    <property type="match status" value="1"/>
</dbReference>
<dbReference type="InterPro" id="IPR011527">
    <property type="entry name" value="ABC1_TM_dom"/>
</dbReference>
<feature type="transmembrane region" description="Helical" evidence="10">
    <location>
        <begin position="37"/>
        <end position="57"/>
    </location>
</feature>
<evidence type="ECO:0000256" key="4">
    <source>
        <dbReference type="ARBA" id="ARBA00022741"/>
    </source>
</evidence>
<dbReference type="Pfam" id="PF00664">
    <property type="entry name" value="ABC_membrane"/>
    <property type="match status" value="1"/>
</dbReference>
<protein>
    <submittedName>
        <fullName evidence="13">ABC transporter ATP-binding protein</fullName>
    </submittedName>
</protein>
<evidence type="ECO:0000259" key="12">
    <source>
        <dbReference type="PROSITE" id="PS50929"/>
    </source>
</evidence>
<dbReference type="SMART" id="SM00382">
    <property type="entry name" value="AAA"/>
    <property type="match status" value="1"/>
</dbReference>